<dbReference type="GO" id="GO:0005634">
    <property type="term" value="C:nucleus"/>
    <property type="evidence" value="ECO:0007669"/>
    <property type="project" value="TreeGrafter"/>
</dbReference>
<dbReference type="InterPro" id="IPR040044">
    <property type="entry name" value="SRR1L"/>
</dbReference>
<evidence type="ECO:0000313" key="3">
    <source>
        <dbReference type="EMBL" id="EKX74080.1"/>
    </source>
</evidence>
<reference evidence="3 4" key="1">
    <citation type="journal article" date="2012" name="BMC Genomics">
        <title>Comparative genomic analysis and phylogenetic position of Theileria equi.</title>
        <authorList>
            <person name="Kappmeyer L.S."/>
            <person name="Thiagarajan M."/>
            <person name="Herndon D.R."/>
            <person name="Ramsay J.D."/>
            <person name="Caler E."/>
            <person name="Djikeng A."/>
            <person name="Gillespie J.J."/>
            <person name="Lau A.O."/>
            <person name="Roalson E.H."/>
            <person name="Silva J.C."/>
            <person name="Silva M.G."/>
            <person name="Suarez C.E."/>
            <person name="Ueti M.W."/>
            <person name="Nene V.M."/>
            <person name="Mealey R.H."/>
            <person name="Knowles D.P."/>
            <person name="Brayton K.A."/>
        </authorList>
    </citation>
    <scope>NUCLEOTIDE SEQUENCE [LARGE SCALE GENOMIC DNA]</scope>
    <source>
        <strain evidence="3 4">WA</strain>
    </source>
</reference>
<dbReference type="GeneID" id="15807528"/>
<dbReference type="KEGG" id="beq:BEWA_041180"/>
<feature type="domain" description="SRR1-like" evidence="2">
    <location>
        <begin position="70"/>
        <end position="265"/>
    </location>
</feature>
<dbReference type="OrthoDB" id="551431at2759"/>
<dbReference type="PANTHER" id="PTHR28626">
    <property type="entry name" value="SRR1-LIKE PROTEIN"/>
    <property type="match status" value="1"/>
</dbReference>
<evidence type="ECO:0000259" key="2">
    <source>
        <dbReference type="Pfam" id="PF07985"/>
    </source>
</evidence>
<sequence length="269" mass="30511">MKDDGWTLVSGKRVSRNKVSSHFGSLHSCAGADDTTIQKSVSRIENMITGTLNSSQKFIKHLVKTLNGRLRITNGTRLVALGCGTPTNSTLPLIRSCSFQWNICIILRDIFELDSVDIFDPVMTSTDRNIWDLLINKRHISKATQCGFLYSNTIYDTHDEDFEGKDAQLLLYMPHCEAFLYKEILNGVSQGKDPLDSAKQLANLDTNSDLRRNYDLERTVLIGNSITRYQKEDCSFLPQKIVKNMTETPLQDFPEHTEAFNNTFIITFT</sequence>
<comment type="similarity">
    <text evidence="1">Belongs to the SRR1 family.</text>
</comment>
<comment type="caution">
    <text evidence="3">The sequence shown here is derived from an EMBL/GenBank/DDBJ whole genome shotgun (WGS) entry which is preliminary data.</text>
</comment>
<organism evidence="3 4">
    <name type="scientific">Theileria equi strain WA</name>
    <dbReference type="NCBI Taxonomy" id="1537102"/>
    <lineage>
        <taxon>Eukaryota</taxon>
        <taxon>Sar</taxon>
        <taxon>Alveolata</taxon>
        <taxon>Apicomplexa</taxon>
        <taxon>Aconoidasida</taxon>
        <taxon>Piroplasmida</taxon>
        <taxon>Theileriidae</taxon>
        <taxon>Theileria</taxon>
    </lineage>
</organism>
<dbReference type="AlphaFoldDB" id="L1LFP5"/>
<dbReference type="eggNOG" id="ENOG502QXJQ">
    <property type="taxonomic scope" value="Eukaryota"/>
</dbReference>
<dbReference type="InterPro" id="IPR012942">
    <property type="entry name" value="SRR1-like"/>
</dbReference>
<dbReference type="Proteomes" id="UP000031512">
    <property type="component" value="Unassembled WGS sequence"/>
</dbReference>
<protein>
    <recommendedName>
        <fullName evidence="2">SRR1-like domain-containing protein</fullName>
    </recommendedName>
</protein>
<dbReference type="RefSeq" id="XP_004833532.1">
    <property type="nucleotide sequence ID" value="XM_004833475.1"/>
</dbReference>
<dbReference type="VEuPathDB" id="PiroplasmaDB:BEWA_041180"/>
<evidence type="ECO:0000256" key="1">
    <source>
        <dbReference type="ARBA" id="ARBA00009856"/>
    </source>
</evidence>
<dbReference type="PANTHER" id="PTHR28626:SF3">
    <property type="entry name" value="SRR1-LIKE PROTEIN"/>
    <property type="match status" value="1"/>
</dbReference>
<gene>
    <name evidence="3" type="ORF">BEWA_041180</name>
</gene>
<dbReference type="EMBL" id="ACOU01000002">
    <property type="protein sequence ID" value="EKX74080.1"/>
    <property type="molecule type" value="Genomic_DNA"/>
</dbReference>
<accession>L1LFP5</accession>
<evidence type="ECO:0000313" key="4">
    <source>
        <dbReference type="Proteomes" id="UP000031512"/>
    </source>
</evidence>
<proteinExistence type="inferred from homology"/>
<keyword evidence="4" id="KW-1185">Reference proteome</keyword>
<dbReference type="GO" id="GO:0005737">
    <property type="term" value="C:cytoplasm"/>
    <property type="evidence" value="ECO:0007669"/>
    <property type="project" value="TreeGrafter"/>
</dbReference>
<name>L1LFP5_THEEQ</name>
<dbReference type="Pfam" id="PF07985">
    <property type="entry name" value="SRR1"/>
    <property type="match status" value="1"/>
</dbReference>